<reference evidence="3" key="1">
    <citation type="journal article" date="2019" name="Int. J. Syst. Evol. Microbiol.">
        <title>The Global Catalogue of Microorganisms (GCM) 10K type strain sequencing project: providing services to taxonomists for standard genome sequencing and annotation.</title>
        <authorList>
            <consortium name="The Broad Institute Genomics Platform"/>
            <consortium name="The Broad Institute Genome Sequencing Center for Infectious Disease"/>
            <person name="Wu L."/>
            <person name="Ma J."/>
        </authorList>
    </citation>
    <scope>NUCLEOTIDE SEQUENCE [LARGE SCALE GENOMIC DNA]</scope>
    <source>
        <strain evidence="3">JCM 17927</strain>
    </source>
</reference>
<keyword evidence="1" id="KW-0472">Membrane</keyword>
<proteinExistence type="predicted"/>
<evidence type="ECO:0000313" key="3">
    <source>
        <dbReference type="Proteomes" id="UP001501175"/>
    </source>
</evidence>
<keyword evidence="3" id="KW-1185">Reference proteome</keyword>
<gene>
    <name evidence="2" type="ORF">GCM10023189_31570</name>
</gene>
<evidence type="ECO:0000256" key="1">
    <source>
        <dbReference type="SAM" id="Phobius"/>
    </source>
</evidence>
<dbReference type="EMBL" id="BAABHD010000030">
    <property type="protein sequence ID" value="GAA4458782.1"/>
    <property type="molecule type" value="Genomic_DNA"/>
</dbReference>
<keyword evidence="1" id="KW-1133">Transmembrane helix</keyword>
<sequence>MIYLRNSTLHLKSGGDCAINLFRSRLSGILTGNLSGYGCLTFTIVYSSLFIQYKILQIGSMGKYCTDFSTEKYNYQNNVLFSVQIVIGEPMHSEGYLDCGNG</sequence>
<keyword evidence="1" id="KW-0812">Transmembrane</keyword>
<organism evidence="2 3">
    <name type="scientific">Nibrella saemangeumensis</name>
    <dbReference type="NCBI Taxonomy" id="1084526"/>
    <lineage>
        <taxon>Bacteria</taxon>
        <taxon>Pseudomonadati</taxon>
        <taxon>Bacteroidota</taxon>
        <taxon>Cytophagia</taxon>
        <taxon>Cytophagales</taxon>
        <taxon>Spirosomataceae</taxon>
        <taxon>Nibrella</taxon>
    </lineage>
</organism>
<name>A0ABP8MZJ7_9BACT</name>
<accession>A0ABP8MZJ7</accession>
<comment type="caution">
    <text evidence="2">The sequence shown here is derived from an EMBL/GenBank/DDBJ whole genome shotgun (WGS) entry which is preliminary data.</text>
</comment>
<evidence type="ECO:0000313" key="2">
    <source>
        <dbReference type="EMBL" id="GAA4458782.1"/>
    </source>
</evidence>
<feature type="transmembrane region" description="Helical" evidence="1">
    <location>
        <begin position="34"/>
        <end position="53"/>
    </location>
</feature>
<dbReference type="Proteomes" id="UP001501175">
    <property type="component" value="Unassembled WGS sequence"/>
</dbReference>
<protein>
    <submittedName>
        <fullName evidence="2">Uncharacterized protein</fullName>
    </submittedName>
</protein>